<dbReference type="Pfam" id="PF03592">
    <property type="entry name" value="Terminase_2"/>
    <property type="match status" value="1"/>
</dbReference>
<dbReference type="Pfam" id="PF10668">
    <property type="entry name" value="Phage_terminase"/>
    <property type="match status" value="1"/>
</dbReference>
<gene>
    <name evidence="4" type="ORF">DLJ48_06815</name>
</gene>
<dbReference type="PANTHER" id="PTHR41328">
    <property type="entry name" value="TERMINASE SMALL SUBUNIT-RELATED"/>
    <property type="match status" value="1"/>
</dbReference>
<dbReference type="InterPro" id="IPR038713">
    <property type="entry name" value="Terminase_Gp1_N_sf"/>
</dbReference>
<dbReference type="EMBL" id="CP029684">
    <property type="protein sequence ID" value="QAS70251.1"/>
    <property type="molecule type" value="Genomic_DNA"/>
</dbReference>
<name>A0ABX5QN86_9LACO</name>
<feature type="domain" description="PBSX phage terminase small subunit-like N-terminal" evidence="3">
    <location>
        <begin position="6"/>
        <end position="49"/>
    </location>
</feature>
<dbReference type="InterPro" id="IPR018925">
    <property type="entry name" value="XtmA-like_N"/>
</dbReference>
<proteinExistence type="predicted"/>
<protein>
    <submittedName>
        <fullName evidence="4">Terminase</fullName>
    </submittedName>
</protein>
<keyword evidence="1" id="KW-1188">Viral release from host cell</keyword>
<keyword evidence="2" id="KW-0231">Viral genome packaging</keyword>
<organism evidence="4 5">
    <name type="scientific">Oenococcus sicerae</name>
    <dbReference type="NCBI Taxonomy" id="2203724"/>
    <lineage>
        <taxon>Bacteria</taxon>
        <taxon>Bacillati</taxon>
        <taxon>Bacillota</taxon>
        <taxon>Bacilli</taxon>
        <taxon>Lactobacillales</taxon>
        <taxon>Lactobacillaceae</taxon>
        <taxon>Oenococcus</taxon>
    </lineage>
</organism>
<reference evidence="4 5" key="1">
    <citation type="journal article" date="2019" name="Syst. Appl. Microbiol.">
        <title>Oenococcus sicerae sp. nov., isolated from French cider.</title>
        <authorList>
            <person name="Cousin F.J."/>
            <person name="Le Guellec R."/>
            <person name="Chagnot C."/>
            <person name="Goux D."/>
            <person name="Dalmasso M."/>
            <person name="Laplace J.M."/>
            <person name="Cretenet M."/>
        </authorList>
    </citation>
    <scope>NUCLEOTIDE SEQUENCE [LARGE SCALE GENOMIC DNA]</scope>
    <source>
        <strain evidence="4 5">UCMA 15228</strain>
    </source>
</reference>
<dbReference type="Proteomes" id="UP000286907">
    <property type="component" value="Chromosome"/>
</dbReference>
<evidence type="ECO:0000313" key="4">
    <source>
        <dbReference type="EMBL" id="QAS70251.1"/>
    </source>
</evidence>
<evidence type="ECO:0000256" key="1">
    <source>
        <dbReference type="ARBA" id="ARBA00022612"/>
    </source>
</evidence>
<dbReference type="Gene3D" id="1.10.10.1400">
    <property type="entry name" value="Terminase, small subunit, N-terminal DNA-binding domain, HTH motif"/>
    <property type="match status" value="1"/>
</dbReference>
<dbReference type="PANTHER" id="PTHR41328:SF3">
    <property type="entry name" value="PBSX PHAGE TERMINASE SMALL SUBUNIT"/>
    <property type="match status" value="1"/>
</dbReference>
<accession>A0ABX5QN86</accession>
<evidence type="ECO:0000313" key="5">
    <source>
        <dbReference type="Proteomes" id="UP000286907"/>
    </source>
</evidence>
<dbReference type="Gene3D" id="1.10.10.60">
    <property type="entry name" value="Homeodomain-like"/>
    <property type="match status" value="1"/>
</dbReference>
<sequence>MTKQEEAKQDYLAGMKYKDIAEKYAVSLSTVRSWKARNGWPKSVATQRKVVAKSVAQKIDESPGLTEKQRLFCLYYLQRYNATWAYRKAYEVDYDTAHTNGSRMLANANVKSLLTELKQQQSADLYLTANDILKEFAKQATANLGDYLDFGKYDVLAEDEAGNVKLDTDDNPVKYRNSWVQLKDKNGLDTSLIKSVHIGKDGVVVELYDKQKAMKELLDRLPEPEVKDDSDDGFITAIDKKMGDIWKDGDEDET</sequence>
<keyword evidence="5" id="KW-1185">Reference proteome</keyword>
<evidence type="ECO:0000256" key="2">
    <source>
        <dbReference type="ARBA" id="ARBA00023219"/>
    </source>
</evidence>
<evidence type="ECO:0000259" key="3">
    <source>
        <dbReference type="Pfam" id="PF10668"/>
    </source>
</evidence>
<dbReference type="RefSeq" id="WP_128686721.1">
    <property type="nucleotide sequence ID" value="NZ_CP029684.2"/>
</dbReference>
<dbReference type="InterPro" id="IPR052404">
    <property type="entry name" value="SPP1-like_terminase"/>
</dbReference>
<dbReference type="InterPro" id="IPR005335">
    <property type="entry name" value="Terminase_ssu"/>
</dbReference>